<evidence type="ECO:0000256" key="1">
    <source>
        <dbReference type="SAM" id="SignalP"/>
    </source>
</evidence>
<feature type="signal peptide" evidence="1">
    <location>
        <begin position="1"/>
        <end position="24"/>
    </location>
</feature>
<reference evidence="2" key="1">
    <citation type="submission" date="2022-08" db="EMBL/GenBank/DDBJ databases">
        <authorList>
            <person name="Tistechok S."/>
            <person name="Samborskyy M."/>
            <person name="Roman I."/>
        </authorList>
    </citation>
    <scope>NUCLEOTIDE SEQUENCE</scope>
    <source>
        <strain evidence="2">DSM 103496</strain>
    </source>
</reference>
<gene>
    <name evidence="2" type="ORF">NZH93_38280</name>
</gene>
<dbReference type="AlphaFoldDB" id="A0A9X3A5W8"/>
<dbReference type="RefSeq" id="WP_259628194.1">
    <property type="nucleotide sequence ID" value="NZ_JANYMP010000026.1"/>
</dbReference>
<comment type="caution">
    <text evidence="2">The sequence shown here is derived from an EMBL/GenBank/DDBJ whole genome shotgun (WGS) entry which is preliminary data.</text>
</comment>
<accession>A0A9X3A5W8</accession>
<proteinExistence type="predicted"/>
<sequence length="121" mass="12778">MSRSLMTALAITAGALVASGSASAQESAEAVCDRGEFCLWGGVDYTGPAKRLDLESANPGECIPLPGGLVARSFVNRLTRDASVFQGETCSTEAEFTTYPGKGTYVPDAPFVVRAIQVWER</sequence>
<dbReference type="Pfam" id="PF03995">
    <property type="entry name" value="Inhibitor_I36"/>
    <property type="match status" value="1"/>
</dbReference>
<dbReference type="EMBL" id="JANYMP010000026">
    <property type="protein sequence ID" value="MCS7482728.1"/>
    <property type="molecule type" value="Genomic_DNA"/>
</dbReference>
<organism evidence="2 3">
    <name type="scientific">Umezawaea endophytica</name>
    <dbReference type="NCBI Taxonomy" id="1654476"/>
    <lineage>
        <taxon>Bacteria</taxon>
        <taxon>Bacillati</taxon>
        <taxon>Actinomycetota</taxon>
        <taxon>Actinomycetes</taxon>
        <taxon>Pseudonocardiales</taxon>
        <taxon>Pseudonocardiaceae</taxon>
        <taxon>Umezawaea</taxon>
    </lineage>
</organism>
<keyword evidence="3" id="KW-1185">Reference proteome</keyword>
<evidence type="ECO:0000313" key="2">
    <source>
        <dbReference type="EMBL" id="MCS7482728.1"/>
    </source>
</evidence>
<evidence type="ECO:0000313" key="3">
    <source>
        <dbReference type="Proteomes" id="UP001141259"/>
    </source>
</evidence>
<name>A0A9X3A5W8_9PSEU</name>
<protein>
    <submittedName>
        <fullName evidence="2">Peptidase inhibitor family I36 protein</fullName>
    </submittedName>
</protein>
<keyword evidence="1" id="KW-0732">Signal</keyword>
<dbReference type="Proteomes" id="UP001141259">
    <property type="component" value="Unassembled WGS sequence"/>
</dbReference>
<feature type="chain" id="PRO_5040764756" evidence="1">
    <location>
        <begin position="25"/>
        <end position="121"/>
    </location>
</feature>